<dbReference type="PANTHER" id="PTHR31286:SF167">
    <property type="entry name" value="OS09G0268800 PROTEIN"/>
    <property type="match status" value="1"/>
</dbReference>
<dbReference type="EMBL" id="JAZDWU010000006">
    <property type="protein sequence ID" value="KAK9998778.1"/>
    <property type="molecule type" value="Genomic_DNA"/>
</dbReference>
<dbReference type="AlphaFoldDB" id="A0AAW2CMQ0"/>
<evidence type="ECO:0000259" key="1">
    <source>
        <dbReference type="Pfam" id="PF14111"/>
    </source>
</evidence>
<dbReference type="Pfam" id="PF14111">
    <property type="entry name" value="DUF4283"/>
    <property type="match status" value="1"/>
</dbReference>
<organism evidence="2 3">
    <name type="scientific">Lithocarpus litseifolius</name>
    <dbReference type="NCBI Taxonomy" id="425828"/>
    <lineage>
        <taxon>Eukaryota</taxon>
        <taxon>Viridiplantae</taxon>
        <taxon>Streptophyta</taxon>
        <taxon>Embryophyta</taxon>
        <taxon>Tracheophyta</taxon>
        <taxon>Spermatophyta</taxon>
        <taxon>Magnoliopsida</taxon>
        <taxon>eudicotyledons</taxon>
        <taxon>Gunneridae</taxon>
        <taxon>Pentapetalae</taxon>
        <taxon>rosids</taxon>
        <taxon>fabids</taxon>
        <taxon>Fagales</taxon>
        <taxon>Fagaceae</taxon>
        <taxon>Lithocarpus</taxon>
    </lineage>
</organism>
<evidence type="ECO:0000313" key="2">
    <source>
        <dbReference type="EMBL" id="KAK9998778.1"/>
    </source>
</evidence>
<proteinExistence type="predicted"/>
<feature type="domain" description="DUF4283" evidence="1">
    <location>
        <begin position="54"/>
        <end position="126"/>
    </location>
</feature>
<sequence>MTHGFHHVYQLNHSLRCFMKYTIFYMDLMSSCKPRGPRQRGGATTMDIDINLLGKLFTSKAISLNIVKDVVLKAWRLTFPLEVKRLGRDTFMFCFQHEADLQKVFCKWPWSIQGGHLALEKWSAELSWLEVDFSTSTLWVQKSEDNLKKIGLKVGKVIEVDLADGGCDWKKFIRVKVDIDVKSPSLRADNEERPNGIYDYNDDTSTSIRAPPIVSIGITPFTGIDDQTQLDQATSQGQPKYAQKQKPSRSKLFLFQHGVSFQDELM</sequence>
<accession>A0AAW2CMQ0</accession>
<name>A0AAW2CMQ0_9ROSI</name>
<comment type="caution">
    <text evidence="2">The sequence shown here is derived from an EMBL/GenBank/DDBJ whole genome shotgun (WGS) entry which is preliminary data.</text>
</comment>
<dbReference type="Proteomes" id="UP001459277">
    <property type="component" value="Unassembled WGS sequence"/>
</dbReference>
<protein>
    <recommendedName>
        <fullName evidence="1">DUF4283 domain-containing protein</fullName>
    </recommendedName>
</protein>
<evidence type="ECO:0000313" key="3">
    <source>
        <dbReference type="Proteomes" id="UP001459277"/>
    </source>
</evidence>
<dbReference type="PANTHER" id="PTHR31286">
    <property type="entry name" value="GLYCINE-RICH CELL WALL STRUCTURAL PROTEIN 1.8-LIKE"/>
    <property type="match status" value="1"/>
</dbReference>
<reference evidence="2 3" key="1">
    <citation type="submission" date="2024-01" db="EMBL/GenBank/DDBJ databases">
        <title>A telomere-to-telomere, gap-free genome of sweet tea (Lithocarpus litseifolius).</title>
        <authorList>
            <person name="Zhou J."/>
        </authorList>
    </citation>
    <scope>NUCLEOTIDE SEQUENCE [LARGE SCALE GENOMIC DNA]</scope>
    <source>
        <strain evidence="2">Zhou-2022a</strain>
        <tissue evidence="2">Leaf</tissue>
    </source>
</reference>
<keyword evidence="3" id="KW-1185">Reference proteome</keyword>
<dbReference type="InterPro" id="IPR025558">
    <property type="entry name" value="DUF4283"/>
</dbReference>
<dbReference type="InterPro" id="IPR040256">
    <property type="entry name" value="At4g02000-like"/>
</dbReference>
<gene>
    <name evidence="2" type="ORF">SO802_018381</name>
</gene>